<evidence type="ECO:0000313" key="3">
    <source>
        <dbReference type="EMBL" id="OAA70069.1"/>
    </source>
</evidence>
<proteinExistence type="inferred from homology"/>
<dbReference type="InterPro" id="IPR029058">
    <property type="entry name" value="AB_hydrolase_fold"/>
</dbReference>
<reference evidence="3 4" key="1">
    <citation type="journal article" date="2016" name="Genome Biol. Evol.">
        <title>Divergent and convergent evolution of fungal pathogenicity.</title>
        <authorList>
            <person name="Shang Y."/>
            <person name="Xiao G."/>
            <person name="Zheng P."/>
            <person name="Cen K."/>
            <person name="Zhan S."/>
            <person name="Wang C."/>
        </authorList>
    </citation>
    <scope>NUCLEOTIDE SEQUENCE [LARGE SCALE GENOMIC DNA]</scope>
    <source>
        <strain evidence="3 4">RCEF 1005</strain>
    </source>
</reference>
<keyword evidence="2" id="KW-0732">Signal</keyword>
<dbReference type="GO" id="GO:0004806">
    <property type="term" value="F:triacylglycerol lipase activity"/>
    <property type="evidence" value="ECO:0007669"/>
    <property type="project" value="UniProtKB-UniRule"/>
</dbReference>
<evidence type="ECO:0000256" key="2">
    <source>
        <dbReference type="PIRNR" id="PIRNR029171"/>
    </source>
</evidence>
<gene>
    <name evidence="3" type="ORF">LEL_09885</name>
</gene>
<dbReference type="PANTHER" id="PTHR34853">
    <property type="match status" value="1"/>
</dbReference>
<feature type="chain" id="PRO_5013433312" evidence="2">
    <location>
        <begin position="21"/>
        <end position="411"/>
    </location>
</feature>
<keyword evidence="1" id="KW-0378">Hydrolase</keyword>
<keyword evidence="4" id="KW-1185">Reference proteome</keyword>
<comment type="similarity">
    <text evidence="2">Belongs to the AB hydrolase superfamily. Lipase family.</text>
</comment>
<accession>A0A162MTH1</accession>
<comment type="caution">
    <text evidence="3">The sequence shown here is derived from an EMBL/GenBank/DDBJ whole genome shotgun (WGS) entry which is preliminary data.</text>
</comment>
<dbReference type="EMBL" id="AZHF01000010">
    <property type="protein sequence ID" value="OAA70069.1"/>
    <property type="molecule type" value="Genomic_DNA"/>
</dbReference>
<dbReference type="Pfam" id="PF03583">
    <property type="entry name" value="LIP"/>
    <property type="match status" value="1"/>
</dbReference>
<dbReference type="GO" id="GO:0016042">
    <property type="term" value="P:lipid catabolic process"/>
    <property type="evidence" value="ECO:0007669"/>
    <property type="project" value="UniProtKB-UniRule"/>
</dbReference>
<dbReference type="PIRSF" id="PIRSF029171">
    <property type="entry name" value="Esterase_LipA"/>
    <property type="match status" value="1"/>
</dbReference>
<dbReference type="Gene3D" id="1.10.260.130">
    <property type="match status" value="1"/>
</dbReference>
<feature type="signal peptide" evidence="2">
    <location>
        <begin position="1"/>
        <end position="20"/>
    </location>
</feature>
<name>A0A162MTH1_CORDF</name>
<dbReference type="Gene3D" id="3.40.50.1820">
    <property type="entry name" value="alpha/beta hydrolase"/>
    <property type="match status" value="1"/>
</dbReference>
<evidence type="ECO:0000256" key="1">
    <source>
        <dbReference type="ARBA" id="ARBA00022801"/>
    </source>
</evidence>
<dbReference type="SUPFAM" id="SSF53474">
    <property type="entry name" value="alpha/beta-Hydrolases"/>
    <property type="match status" value="1"/>
</dbReference>
<organism evidence="3 4">
    <name type="scientific">Akanthomyces lecanii RCEF 1005</name>
    <dbReference type="NCBI Taxonomy" id="1081108"/>
    <lineage>
        <taxon>Eukaryota</taxon>
        <taxon>Fungi</taxon>
        <taxon>Dikarya</taxon>
        <taxon>Ascomycota</taxon>
        <taxon>Pezizomycotina</taxon>
        <taxon>Sordariomycetes</taxon>
        <taxon>Hypocreomycetidae</taxon>
        <taxon>Hypocreales</taxon>
        <taxon>Cordycipitaceae</taxon>
        <taxon>Akanthomyces</taxon>
        <taxon>Cordyceps confragosa</taxon>
    </lineage>
</organism>
<dbReference type="InterPro" id="IPR005152">
    <property type="entry name" value="Lipase_secreted"/>
</dbReference>
<evidence type="ECO:0000313" key="4">
    <source>
        <dbReference type="Proteomes" id="UP000076881"/>
    </source>
</evidence>
<protein>
    <submittedName>
        <fullName evidence="3">Lipase, secreted</fullName>
    </submittedName>
</protein>
<dbReference type="Proteomes" id="UP000076881">
    <property type="component" value="Unassembled WGS sequence"/>
</dbReference>
<dbReference type="PANTHER" id="PTHR34853:SF5">
    <property type="entry name" value="LIP-DOMAIN-CONTAINING PROTEIN-RELATED"/>
    <property type="match status" value="1"/>
</dbReference>
<dbReference type="AlphaFoldDB" id="A0A162MTH1"/>
<dbReference type="OrthoDB" id="2373480at2759"/>
<sequence length="411" mass="42899">MFNLKWPVLVALLHAGLSAAAPQAAAFGPVMPGKDSFYTPPAGYEKQPPGAILRNRTVPSALAVSGVSAAYQLLYRTTDSFGDATATVTTILIPKNADSTKLLSYQVAEDAANPNCAPSYVMQLFSDSGGPFGTIVTNLELPLISDALKKGWYVAVPDFLGPKSAFLANTLAGHAVLDGIRAAFQADFTKLSKNARVTLWGYSGGSMASEFAAELQSTYAPELKISGAALGGTIGSILNVLFTINKSIFAGLIPTGIVGLAVEYPEVAALVANEIIPSKADAINKVTSQCLGANVLSFANQDIFSYTKDPNIFNTSTLVKNVSDANSPGHITPSIPILIYKGAKDQISPVADTDKVVDKYCAGGGSVEYRRVPDADHISLIFGGSTGALSWLGDRLSGVPVQQGCINSTTA</sequence>